<dbReference type="Gene3D" id="1.10.287.1490">
    <property type="match status" value="1"/>
</dbReference>
<dbReference type="GO" id="GO:0017056">
    <property type="term" value="F:structural constituent of nuclear pore"/>
    <property type="evidence" value="ECO:0007669"/>
    <property type="project" value="TreeGrafter"/>
</dbReference>
<dbReference type="GO" id="GO:0006606">
    <property type="term" value="P:protein import into nucleus"/>
    <property type="evidence" value="ECO:0007669"/>
    <property type="project" value="InterPro"/>
</dbReference>
<keyword evidence="10" id="KW-1185">Reference proteome</keyword>
<feature type="coiled-coil region" evidence="4">
    <location>
        <begin position="1615"/>
        <end position="1693"/>
    </location>
</feature>
<feature type="region of interest" description="Disordered" evidence="5">
    <location>
        <begin position="933"/>
        <end position="962"/>
    </location>
</feature>
<keyword evidence="2 4" id="KW-0175">Coiled coil</keyword>
<organism evidence="9 10">
    <name type="scientific">Coniochaeta hoffmannii</name>
    <dbReference type="NCBI Taxonomy" id="91930"/>
    <lineage>
        <taxon>Eukaryota</taxon>
        <taxon>Fungi</taxon>
        <taxon>Dikarya</taxon>
        <taxon>Ascomycota</taxon>
        <taxon>Pezizomycotina</taxon>
        <taxon>Sordariomycetes</taxon>
        <taxon>Sordariomycetidae</taxon>
        <taxon>Coniochaetales</taxon>
        <taxon>Coniochaetaceae</taxon>
        <taxon>Coniochaeta</taxon>
    </lineage>
</organism>
<dbReference type="InterPro" id="IPR012929">
    <property type="entry name" value="Nucleoprot-TPR/MLP1-2_dom"/>
</dbReference>
<dbReference type="GO" id="GO:0005643">
    <property type="term" value="C:nuclear pore"/>
    <property type="evidence" value="ECO:0007669"/>
    <property type="project" value="TreeGrafter"/>
</dbReference>
<dbReference type="Pfam" id="PF25481">
    <property type="entry name" value="Nucleoprot-TPR"/>
    <property type="match status" value="1"/>
</dbReference>
<dbReference type="PANTHER" id="PTHR18898">
    <property type="entry name" value="NUCLEOPROTEIN TPR-RELATED"/>
    <property type="match status" value="1"/>
</dbReference>
<comment type="caution">
    <text evidence="9">The sequence shown here is derived from an EMBL/GenBank/DDBJ whole genome shotgun (WGS) entry which is preliminary data.</text>
</comment>
<feature type="compositionally biased region" description="Low complexity" evidence="5">
    <location>
        <begin position="1503"/>
        <end position="1521"/>
    </location>
</feature>
<dbReference type="EMBL" id="JANBVN010000012">
    <property type="protein sequence ID" value="KAJ9162348.1"/>
    <property type="molecule type" value="Genomic_DNA"/>
</dbReference>
<proteinExistence type="predicted"/>
<dbReference type="Pfam" id="PF25785">
    <property type="entry name" value="TPR"/>
    <property type="match status" value="1"/>
</dbReference>
<feature type="region of interest" description="Disordered" evidence="5">
    <location>
        <begin position="1706"/>
        <end position="1732"/>
    </location>
</feature>
<feature type="domain" description="Nucleoprotein TPR/MPL1" evidence="7">
    <location>
        <begin position="185"/>
        <end position="261"/>
    </location>
</feature>
<feature type="region of interest" description="Disordered" evidence="5">
    <location>
        <begin position="752"/>
        <end position="772"/>
    </location>
</feature>
<feature type="domain" description="Nucleoprotein TPR/MLP1-2" evidence="6">
    <location>
        <begin position="1074"/>
        <end position="1199"/>
    </location>
</feature>
<feature type="compositionally biased region" description="Low complexity" evidence="5">
    <location>
        <begin position="1584"/>
        <end position="1596"/>
    </location>
</feature>
<feature type="coiled-coil region" evidence="4">
    <location>
        <begin position="569"/>
        <end position="612"/>
    </location>
</feature>
<feature type="compositionally biased region" description="Gly residues" evidence="5">
    <location>
        <begin position="1998"/>
        <end position="2012"/>
    </location>
</feature>
<dbReference type="InterPro" id="IPR057974">
    <property type="entry name" value="NUA/TPR/MLP1-2-like_dom"/>
</dbReference>
<feature type="region of interest" description="Disordered" evidence="5">
    <location>
        <begin position="367"/>
        <end position="406"/>
    </location>
</feature>
<feature type="compositionally biased region" description="Polar residues" evidence="5">
    <location>
        <begin position="1524"/>
        <end position="1533"/>
    </location>
</feature>
<feature type="coiled-coil region" evidence="4">
    <location>
        <begin position="1259"/>
        <end position="1286"/>
    </location>
</feature>
<feature type="compositionally biased region" description="Polar residues" evidence="5">
    <location>
        <begin position="367"/>
        <end position="380"/>
    </location>
</feature>
<dbReference type="Pfam" id="PF07926">
    <property type="entry name" value="TPR_MLP1_2"/>
    <property type="match status" value="1"/>
</dbReference>
<evidence type="ECO:0000256" key="1">
    <source>
        <dbReference type="ARBA" id="ARBA00004123"/>
    </source>
</evidence>
<evidence type="ECO:0000256" key="4">
    <source>
        <dbReference type="SAM" id="Coils"/>
    </source>
</evidence>
<protein>
    <submittedName>
        <fullName evidence="9">Nucleoprotein TPR</fullName>
    </submittedName>
</protein>
<evidence type="ECO:0000259" key="7">
    <source>
        <dbReference type="Pfam" id="PF25481"/>
    </source>
</evidence>
<feature type="domain" description="NUA/TPR/MLP1-2-like" evidence="8">
    <location>
        <begin position="483"/>
        <end position="595"/>
    </location>
</feature>
<evidence type="ECO:0000256" key="3">
    <source>
        <dbReference type="ARBA" id="ARBA00023242"/>
    </source>
</evidence>
<evidence type="ECO:0000256" key="5">
    <source>
        <dbReference type="SAM" id="MobiDB-lite"/>
    </source>
</evidence>
<feature type="compositionally biased region" description="Gly residues" evidence="5">
    <location>
        <begin position="1973"/>
        <end position="1991"/>
    </location>
</feature>
<evidence type="ECO:0000313" key="10">
    <source>
        <dbReference type="Proteomes" id="UP001174691"/>
    </source>
</evidence>
<feature type="coiled-coil region" evidence="4">
    <location>
        <begin position="1762"/>
        <end position="1812"/>
    </location>
</feature>
<feature type="region of interest" description="Disordered" evidence="5">
    <location>
        <begin position="1582"/>
        <end position="1612"/>
    </location>
</feature>
<feature type="compositionally biased region" description="Low complexity" evidence="5">
    <location>
        <begin position="1860"/>
        <end position="1964"/>
    </location>
</feature>
<gene>
    <name evidence="9" type="ORF">NKR19_g1340</name>
</gene>
<feature type="region of interest" description="Disordered" evidence="5">
    <location>
        <begin position="1503"/>
        <end position="1535"/>
    </location>
</feature>
<dbReference type="GO" id="GO:0006406">
    <property type="term" value="P:mRNA export from nucleus"/>
    <property type="evidence" value="ECO:0007669"/>
    <property type="project" value="TreeGrafter"/>
</dbReference>
<dbReference type="Proteomes" id="UP001174691">
    <property type="component" value="Unassembled WGS sequence"/>
</dbReference>
<dbReference type="InterPro" id="IPR057577">
    <property type="entry name" value="Nucleoprot-TPR/MLP1_dom"/>
</dbReference>
<comment type="subcellular location">
    <subcellularLocation>
        <location evidence="1">Nucleus</location>
    </subcellularLocation>
</comment>
<dbReference type="PANTHER" id="PTHR18898:SF2">
    <property type="entry name" value="NUCLEOPROTEIN TPR"/>
    <property type="match status" value="1"/>
</dbReference>
<feature type="coiled-coil region" evidence="4">
    <location>
        <begin position="413"/>
        <end position="510"/>
    </location>
</feature>
<evidence type="ECO:0000313" key="9">
    <source>
        <dbReference type="EMBL" id="KAJ9162348.1"/>
    </source>
</evidence>
<feature type="coiled-coil region" evidence="4">
    <location>
        <begin position="80"/>
        <end position="364"/>
    </location>
</feature>
<dbReference type="Gene3D" id="1.20.1170.10">
    <property type="match status" value="1"/>
</dbReference>
<name>A0AA38S7J6_9PEZI</name>
<evidence type="ECO:0000259" key="8">
    <source>
        <dbReference type="Pfam" id="PF25785"/>
    </source>
</evidence>
<keyword evidence="3" id="KW-0539">Nucleus</keyword>
<reference evidence="9" key="1">
    <citation type="submission" date="2022-07" db="EMBL/GenBank/DDBJ databases">
        <title>Fungi with potential for degradation of polypropylene.</title>
        <authorList>
            <person name="Gostincar C."/>
        </authorList>
    </citation>
    <scope>NUCLEOTIDE SEQUENCE</scope>
    <source>
        <strain evidence="9">EXF-13287</strain>
    </source>
</reference>
<evidence type="ECO:0000259" key="6">
    <source>
        <dbReference type="Pfam" id="PF07926"/>
    </source>
</evidence>
<evidence type="ECO:0000256" key="2">
    <source>
        <dbReference type="ARBA" id="ARBA00023054"/>
    </source>
</evidence>
<sequence>MAAADVDVGSLSAHLGVPEETLQSITVSPTVDLVKAVLQAVAQKAQEYNNLYSEKLSLDIELETAVRNSEARAQQSKTTTDKALQDAEVARQKLKDEEQARQALTSEVQTLKSEITSLRSENETLRKRNDSLEESNRSALAIIDTKNTANAELYEELQKQHKKISELKQQISSLTVATQEAQNAANTADFRQKAVEQQLELAQKNNEWLENELKVKSAEALKVRKEKGARISELQRLNEEANSRIDSLVRTEQDLRRQLAECQRKLEEKINEVQQLEERAAQEEERFRQDQESLSRLLELQKEQANSHKKRLQDVEVRLEQVKDDAVGEVRKVQQALEKERDEHAQTTQRVEELQTEVDRYQAMMATQGSTGSAPQTPRPNGSVYGRPSSPFGTPGSFRGKASQRATDTVGELYQVKAQLATERRRTKKLQEELDDLVGLLDAKGPEIQEASEEVERLRLEAVQMSEIMERSYEERDLAVKAARKAEAAAASSQTELKILQSQIRDLSTQVHVLIFNIHAKEKGLDQLTEEEAAQFERIQRGEISQDALDDLSPTHRFISERFVAFKDIHELQAKNQELLRMTRELADRMENEEALAEKHQAAEDHEEVERLRGTVIALQDDVKSLTVRMKSYMAERDMFRRMLQQKVTSGEINAALGASGDGTQREILASIENQSQADDADLANALRQLQAQFDSYRNDEATDRKTLREQIDNLSAENSSLKVSNANIKSHLTVAEERLKILQSNFESLQHENSELQKRNRSLSETSAKQDIRTQQVAEELLDARGLVEGMRNENANLKAEKALWKGIQDRLEQDNKNLVSEKARLNALLSDQQSTQNERDLAAAETKRRLESQVDALENELSATKRKLTSEIDASRQAQLVKEHDTKEAQKRIDELASTLNELKQENVALKTSRDHLQARVDELTVELRGAEERTQRLRPLPTPRSQPPAAANQDTNDADAEARIQELEDEVADLKNNLELANTHLENAKAQMEEYKQLSKDVEDELSSATATLDQFREEMDAALNSKDSAIGELNQRIEVLTSELANSTSELNRLRDSQAETARKAEEKERILNEEIARLKDEEDRYKEAARNHLQDLRDQAEIAAQAQMAHDEELVKHAKAAEALQALRAEYNTVKTQATTWRIDAESAKQALAQNERSWDERRQLLEQEISEIKTRWDDANAQNKLLHQQLEAMGKQIHDIQQQRSSAADAADTASGSAAVTDSAVEGMRELNTYLRREKEILEVQHSLKTQEVNSLRQKLEYAQSQLDDTRLKLEQERRSQADSGRAAMTHKELMDKLTELNLYKESNVTLRNQNLRTESQLAEKTAKVNELEARIAPLEARITELEDVQAFKEEEIKQLQEDRERWQKRTESILTKYGQADPAEVEKLKETVEALTAERDQLKESERSLQAKVDEAAKTLEEEQAKWNASKEKQVAQFKTQYAAVKVQRNEAQTAKTELQAELDSVKERFANLEKELQAARDEKAALEERNKALEQQVQTAATTTAPQQEAAPQSADAVSTQQLETVKQELENAKQELESLRQELEEVSNQKAAADAQIEDLQQRLAAAVSERDEAVAAQTAQRAQMAADGGDQNTHNGTQHAEPAVVNLSDAEREELKAQIAAAEAKAAEFEAKAEELESKMQTTIKERSERMKESLNKKLKESREAMEKEKEQLQEDFKVKLEQERTIIMAELQSAPAQNGVPATPSKADQNQPPQIPTVATPGGSTLDLANLSDTQTRDLLSTNPTVKAIVANNIKKKVDQEAKKIREEAEAAVKAEYEKKIASAKEQATTLTEKKSALRLNMLDRQLKTGQAKLSIVETAAKDTPQRPVGEVWAIAKDAKAVIPPPTVAAAAAPTGAAQSPSSANSPAPSEKSAPAGIPQAPKPQAAAVPEAAPAQAKPFGNAAPSQQQQPASNLPNPFAPAPQQNQQAQPANQSAQHQQQQQQQQQHAPAPARTGIPVPSRGGGGGHNAGRGGRGGAGGVYQPPRGGHGQGRGGRGGGQFGNRNSGGLNPGAGEFNPGNSGGAGSKRPRGNDADGHGGGAGGAKRQRGGAVGQ</sequence>
<accession>A0AA38S7J6</accession>
<feature type="region of interest" description="Disordered" evidence="5">
    <location>
        <begin position="1860"/>
        <end position="2065"/>
    </location>
</feature>